<protein>
    <submittedName>
        <fullName evidence="2">Uncharacterized protein</fullName>
    </submittedName>
</protein>
<feature type="compositionally biased region" description="Low complexity" evidence="1">
    <location>
        <begin position="83"/>
        <end position="104"/>
    </location>
</feature>
<dbReference type="EMBL" id="QGNW01002590">
    <property type="protein sequence ID" value="RVW16125.1"/>
    <property type="molecule type" value="Genomic_DNA"/>
</dbReference>
<proteinExistence type="predicted"/>
<gene>
    <name evidence="2" type="ORF">CK203_074265</name>
</gene>
<sequence>MLPLSTVEQALLREDQCGEEHGQVGQPAAAATACTSETSCYTKLELSHHLYDGSQGMQRAAAPPQPPRPAVRAENVPAAVRQGNENAAMAEGQAGAADQNQQAEDGNEAIENENIAEGGGAMVATTGGEL</sequence>
<evidence type="ECO:0000313" key="3">
    <source>
        <dbReference type="Proteomes" id="UP000288805"/>
    </source>
</evidence>
<evidence type="ECO:0000256" key="1">
    <source>
        <dbReference type="SAM" id="MobiDB-lite"/>
    </source>
</evidence>
<reference evidence="2 3" key="1">
    <citation type="journal article" date="2018" name="PLoS Genet.">
        <title>Population sequencing reveals clonal diversity and ancestral inbreeding in the grapevine cultivar Chardonnay.</title>
        <authorList>
            <person name="Roach M.J."/>
            <person name="Johnson D.L."/>
            <person name="Bohlmann J."/>
            <person name="van Vuuren H.J."/>
            <person name="Jones S.J."/>
            <person name="Pretorius I.S."/>
            <person name="Schmidt S.A."/>
            <person name="Borneman A.R."/>
        </authorList>
    </citation>
    <scope>NUCLEOTIDE SEQUENCE [LARGE SCALE GENOMIC DNA]</scope>
    <source>
        <strain evidence="3">cv. Chardonnay</strain>
        <tissue evidence="2">Leaf</tissue>
    </source>
</reference>
<dbReference type="PANTHER" id="PTHR36787">
    <property type="entry name" value="TRANSMEMBRANE PROTEIN"/>
    <property type="match status" value="1"/>
</dbReference>
<dbReference type="Proteomes" id="UP000288805">
    <property type="component" value="Unassembled WGS sequence"/>
</dbReference>
<accession>A0A438BYN1</accession>
<feature type="region of interest" description="Disordered" evidence="1">
    <location>
        <begin position="52"/>
        <end position="130"/>
    </location>
</feature>
<dbReference type="AlphaFoldDB" id="A0A438BYN1"/>
<evidence type="ECO:0000313" key="2">
    <source>
        <dbReference type="EMBL" id="RVW16125.1"/>
    </source>
</evidence>
<comment type="caution">
    <text evidence="2">The sequence shown here is derived from an EMBL/GenBank/DDBJ whole genome shotgun (WGS) entry which is preliminary data.</text>
</comment>
<name>A0A438BYN1_VITVI</name>
<organism evidence="2 3">
    <name type="scientific">Vitis vinifera</name>
    <name type="common">Grape</name>
    <dbReference type="NCBI Taxonomy" id="29760"/>
    <lineage>
        <taxon>Eukaryota</taxon>
        <taxon>Viridiplantae</taxon>
        <taxon>Streptophyta</taxon>
        <taxon>Embryophyta</taxon>
        <taxon>Tracheophyta</taxon>
        <taxon>Spermatophyta</taxon>
        <taxon>Magnoliopsida</taxon>
        <taxon>eudicotyledons</taxon>
        <taxon>Gunneridae</taxon>
        <taxon>Pentapetalae</taxon>
        <taxon>rosids</taxon>
        <taxon>Vitales</taxon>
        <taxon>Vitaceae</taxon>
        <taxon>Viteae</taxon>
        <taxon>Vitis</taxon>
    </lineage>
</organism>